<comment type="caution">
    <text evidence="2">The sequence shown here is derived from an EMBL/GenBank/DDBJ whole genome shotgun (WGS) entry which is preliminary data.</text>
</comment>
<keyword evidence="1" id="KW-0812">Transmembrane</keyword>
<proteinExistence type="predicted"/>
<sequence length="123" mass="13608">MTAVPISSLLLLGLAALIVHWLCWRYFWRRYARPASRADAVLRGTMALVFMSVPALFLREALSTGEVRCLGRRCAGVSFDVASDPANYWLRVIVLMVVCVFFFTGLLAATAKPERVAGPDRSS</sequence>
<protein>
    <submittedName>
        <fullName evidence="2">Uncharacterized protein</fullName>
    </submittedName>
</protein>
<keyword evidence="1" id="KW-0472">Membrane</keyword>
<feature type="transmembrane region" description="Helical" evidence="1">
    <location>
        <begin position="40"/>
        <end position="58"/>
    </location>
</feature>
<dbReference type="EMBL" id="MDEH01000012">
    <property type="protein sequence ID" value="PPU71195.1"/>
    <property type="molecule type" value="Genomic_DNA"/>
</dbReference>
<reference evidence="2 3" key="1">
    <citation type="submission" date="2016-08" db="EMBL/GenBank/DDBJ databases">
        <authorList>
            <person name="Seilhamer J.J."/>
        </authorList>
    </citation>
    <scope>NUCLEOTIDE SEQUENCE [LARGE SCALE GENOMIC DNA]</scope>
    <source>
        <strain evidence="2 3">CFBP4644</strain>
    </source>
</reference>
<name>A0A2S7DBJ1_9XANT</name>
<feature type="transmembrane region" description="Helical" evidence="1">
    <location>
        <begin position="6"/>
        <end position="28"/>
    </location>
</feature>
<evidence type="ECO:0000313" key="2">
    <source>
        <dbReference type="EMBL" id="PPU71195.1"/>
    </source>
</evidence>
<evidence type="ECO:0000256" key="1">
    <source>
        <dbReference type="SAM" id="Phobius"/>
    </source>
</evidence>
<accession>A0A2S7DBJ1</accession>
<gene>
    <name evidence="2" type="ORF">XmelCFBP4644_17135</name>
</gene>
<evidence type="ECO:0000313" key="3">
    <source>
        <dbReference type="Proteomes" id="UP000239865"/>
    </source>
</evidence>
<dbReference type="AlphaFoldDB" id="A0A2S7DBJ1"/>
<organism evidence="2 3">
    <name type="scientific">Xanthomonas melonis</name>
    <dbReference type="NCBI Taxonomy" id="56456"/>
    <lineage>
        <taxon>Bacteria</taxon>
        <taxon>Pseudomonadati</taxon>
        <taxon>Pseudomonadota</taxon>
        <taxon>Gammaproteobacteria</taxon>
        <taxon>Lysobacterales</taxon>
        <taxon>Lysobacteraceae</taxon>
        <taxon>Xanthomonas</taxon>
    </lineage>
</organism>
<dbReference type="Proteomes" id="UP000239865">
    <property type="component" value="Unassembled WGS sequence"/>
</dbReference>
<feature type="transmembrane region" description="Helical" evidence="1">
    <location>
        <begin position="88"/>
        <end position="111"/>
    </location>
</feature>
<keyword evidence="1" id="KW-1133">Transmembrane helix</keyword>
<dbReference type="RefSeq" id="WP_104588422.1">
    <property type="nucleotide sequence ID" value="NZ_JAJGQH010000017.1"/>
</dbReference>